<evidence type="ECO:0000256" key="1">
    <source>
        <dbReference type="SAM" id="MobiDB-lite"/>
    </source>
</evidence>
<reference evidence="2 3" key="1">
    <citation type="submission" date="2021-06" db="EMBL/GenBank/DDBJ databases">
        <title>Caerostris darwini draft genome.</title>
        <authorList>
            <person name="Kono N."/>
            <person name="Arakawa K."/>
        </authorList>
    </citation>
    <scope>NUCLEOTIDE SEQUENCE [LARGE SCALE GENOMIC DNA]</scope>
</reference>
<sequence>MFSGRSMLGRVRISYENEKRTDKTRLQRGRRSANDSYGYRSNRWLEVPERPNLESRKKRKKSVPTIKSVLKSPFQPSPPPTSQTQKQWILSDSLRVD</sequence>
<evidence type="ECO:0000313" key="2">
    <source>
        <dbReference type="EMBL" id="GIX72799.1"/>
    </source>
</evidence>
<comment type="caution">
    <text evidence="2">The sequence shown here is derived from an EMBL/GenBank/DDBJ whole genome shotgun (WGS) entry which is preliminary data.</text>
</comment>
<organism evidence="2 3">
    <name type="scientific">Caerostris darwini</name>
    <dbReference type="NCBI Taxonomy" id="1538125"/>
    <lineage>
        <taxon>Eukaryota</taxon>
        <taxon>Metazoa</taxon>
        <taxon>Ecdysozoa</taxon>
        <taxon>Arthropoda</taxon>
        <taxon>Chelicerata</taxon>
        <taxon>Arachnida</taxon>
        <taxon>Araneae</taxon>
        <taxon>Araneomorphae</taxon>
        <taxon>Entelegynae</taxon>
        <taxon>Araneoidea</taxon>
        <taxon>Araneidae</taxon>
        <taxon>Caerostris</taxon>
    </lineage>
</organism>
<protein>
    <submittedName>
        <fullName evidence="2">Uncharacterized protein</fullName>
    </submittedName>
</protein>
<feature type="compositionally biased region" description="Basic and acidic residues" evidence="1">
    <location>
        <begin position="46"/>
        <end position="55"/>
    </location>
</feature>
<name>A0AAV4MLH0_9ARAC</name>
<gene>
    <name evidence="2" type="ORF">CDAR_72181</name>
</gene>
<dbReference type="AlphaFoldDB" id="A0AAV4MLH0"/>
<proteinExistence type="predicted"/>
<feature type="compositionally biased region" description="Basic and acidic residues" evidence="1">
    <location>
        <begin position="13"/>
        <end position="25"/>
    </location>
</feature>
<feature type="region of interest" description="Disordered" evidence="1">
    <location>
        <begin position="1"/>
        <end position="97"/>
    </location>
</feature>
<dbReference type="Proteomes" id="UP001054837">
    <property type="component" value="Unassembled WGS sequence"/>
</dbReference>
<evidence type="ECO:0000313" key="3">
    <source>
        <dbReference type="Proteomes" id="UP001054837"/>
    </source>
</evidence>
<keyword evidence="3" id="KW-1185">Reference proteome</keyword>
<accession>A0AAV4MLH0</accession>
<dbReference type="EMBL" id="BPLQ01000562">
    <property type="protein sequence ID" value="GIX72799.1"/>
    <property type="molecule type" value="Genomic_DNA"/>
</dbReference>